<dbReference type="AlphaFoldDB" id="A0A5C8UW88"/>
<dbReference type="CDD" id="cd01836">
    <property type="entry name" value="FeeA_FeeB_like"/>
    <property type="match status" value="1"/>
</dbReference>
<dbReference type="EMBL" id="VRMG01000003">
    <property type="protein sequence ID" value="TXN32293.1"/>
    <property type="molecule type" value="Genomic_DNA"/>
</dbReference>
<dbReference type="InterPro" id="IPR036514">
    <property type="entry name" value="SGNH_hydro_sf"/>
</dbReference>
<gene>
    <name evidence="1" type="ORF">FVP33_01295</name>
</gene>
<dbReference type="SUPFAM" id="SSF52266">
    <property type="entry name" value="SGNH hydrolase"/>
    <property type="match status" value="1"/>
</dbReference>
<keyword evidence="2" id="KW-1185">Reference proteome</keyword>
<reference evidence="1 2" key="1">
    <citation type="submission" date="2019-08" db="EMBL/GenBank/DDBJ databases">
        <title>Bacterial whole genome sequence for Glaciihabitans sp. CHu50b-6-2.</title>
        <authorList>
            <person name="Jin L."/>
        </authorList>
    </citation>
    <scope>NUCLEOTIDE SEQUENCE [LARGE SCALE GENOMIC DNA]</scope>
    <source>
        <strain evidence="1 2">CHu50b-6-2</strain>
    </source>
</reference>
<sequence length="246" mass="26835">MHIFIRWALVPLIRVWSLIVERRLADVPRPADESRVPSSEMDCDRVLIFGRGPALGLGVLSHKLALSGSLARALFLRTGHAIDVTVVADSTIAVGSAIPRLASLPLASSDAIVLTFGAKDATTLADPGRWDRQMRALLRFLDDDCPDSVHIFLLGIQPVRSISVFNSPLGAIADLHARELNAATEKICAEFSRALFVPLTAVPHPSPDRFRSAADYRHWGEILAAQMSSHLEGKRQYADPAEHTVP</sequence>
<evidence type="ECO:0000313" key="2">
    <source>
        <dbReference type="Proteomes" id="UP000321379"/>
    </source>
</evidence>
<accession>A0A5C8UW88</accession>
<proteinExistence type="predicted"/>
<dbReference type="Proteomes" id="UP000321379">
    <property type="component" value="Unassembled WGS sequence"/>
</dbReference>
<dbReference type="RefSeq" id="WP_147781840.1">
    <property type="nucleotide sequence ID" value="NZ_VRMG01000003.1"/>
</dbReference>
<dbReference type="GO" id="GO:0016787">
    <property type="term" value="F:hydrolase activity"/>
    <property type="evidence" value="ECO:0007669"/>
    <property type="project" value="UniProtKB-KW"/>
</dbReference>
<comment type="caution">
    <text evidence="1">The sequence shown here is derived from an EMBL/GenBank/DDBJ whole genome shotgun (WGS) entry which is preliminary data.</text>
</comment>
<organism evidence="1 2">
    <name type="scientific">Lacisediminihabitans profunda</name>
    <dbReference type="NCBI Taxonomy" id="2594790"/>
    <lineage>
        <taxon>Bacteria</taxon>
        <taxon>Bacillati</taxon>
        <taxon>Actinomycetota</taxon>
        <taxon>Actinomycetes</taxon>
        <taxon>Micrococcales</taxon>
        <taxon>Microbacteriaceae</taxon>
        <taxon>Lacisediminihabitans</taxon>
    </lineage>
</organism>
<keyword evidence="1" id="KW-0378">Hydrolase</keyword>
<protein>
    <submittedName>
        <fullName evidence="1">SGNH/GDSL hydrolase family protein</fullName>
    </submittedName>
</protein>
<evidence type="ECO:0000313" key="1">
    <source>
        <dbReference type="EMBL" id="TXN32293.1"/>
    </source>
</evidence>
<name>A0A5C8UW88_9MICO</name>
<dbReference type="Gene3D" id="3.40.50.1110">
    <property type="entry name" value="SGNH hydrolase"/>
    <property type="match status" value="1"/>
</dbReference>